<dbReference type="PANTHER" id="PTHR11319:SF35">
    <property type="entry name" value="OUTER MEMBRANE PROTEIN PMPC-RELATED"/>
    <property type="match status" value="1"/>
</dbReference>
<dbReference type="PROSITE" id="PS00652">
    <property type="entry name" value="TNFR_NGFR_1"/>
    <property type="match status" value="1"/>
</dbReference>
<gene>
    <name evidence="5" type="ORF">TeGR_g14562</name>
</gene>
<feature type="non-terminal residue" evidence="5">
    <location>
        <position position="964"/>
    </location>
</feature>
<feature type="disulfide bond" evidence="1">
    <location>
        <begin position="227"/>
        <end position="245"/>
    </location>
</feature>
<sequence length="964" mass="103649">MHDSVKEDCSKCAAGKFLEDSSNDTNEHDSANDCFNCNAGETSEEGSGACTVCATGKFAPSAGSVSCNDCPAGTAAASPGQVECSKCAVNAYNSAAGSDACSLCSTGEYNDQEGSVACTKCSGGYYLNTARTGCVACEDGKYSNPGATACTACEDTEGWVSKAVSETRNACEYCGPGEFANITIHECGTCLPGEISVGGSNSCEQCEVGSTYQPAGGMSSCLACTPCGVGRYRTKDCTATSDSECAACAPGKASTGGDVECAVCGPGEYAEEGAGFCSTVRAGEEVAKDGTTGVGTLCEPCPVGTYKDKLGNVACETCEAVVTGSTTILTSDSALATSEVQCVCEAGYFKHPADEESPTEGLPYCAKIDSLKVPEGVDSTKAGVNVTNLPVLPSFWRTTHTSTDVRHCFSPDACLGGADPEQSCAEGHTGAYCGVCEEGYSAVGSSLSGMTCVECTGDSSSSVKMGIGVISLLVVASFLYLYCKRRRGAASSAADALAEANNDMKAMLAKKKKLEKKRKAAHAFLNHVQTPFKIILSYVQIVSGFSFNFSIRFPPLFSTVMSFFAFANFDFVSLTPMGCVVPITYHHQLLGYTLLPLVAFAALLALYKMLSARASRGGNNEFRDQVFNSFLLLTFLVLPTTSTKILNTFACDEFDDGKRWLKGDLSIDCDSTTHKFFEYYAMGMILVFPVGIPTMYFVLLYKAKGLLDRGQAKLVNTKMVKLVEEIEEEMAAANKEEVGDEEKEVPLVPHVYDYITDQGTIEEAVRKGDIILEDQLISSLNDEHKPLLEFIAKESNVCRVFWHFREDMETVLGVEVTLSEEGAKREALRRRAADEEVHSKLGRMKFLYQAYEPKCWWFEVFETLRRLLLTGGQIILNPGTPSQIVLNLIICMISMNTYKTYNPFVNAKANKLAEITQWQLFFTMLAALCIKVDISEEDNYNKRVFDLCLSGLQLTGPVLLVYLG</sequence>
<feature type="coiled-coil region" evidence="2">
    <location>
        <begin position="716"/>
        <end position="743"/>
    </location>
</feature>
<evidence type="ECO:0000259" key="4">
    <source>
        <dbReference type="PROSITE" id="PS50050"/>
    </source>
</evidence>
<dbReference type="InterPro" id="IPR001368">
    <property type="entry name" value="TNFR/NGFR_Cys_rich_reg"/>
</dbReference>
<comment type="caution">
    <text evidence="5">The sequence shown here is derived from an EMBL/GenBank/DDBJ whole genome shotgun (WGS) entry which is preliminary data.</text>
</comment>
<feature type="transmembrane region" description="Helical" evidence="3">
    <location>
        <begin position="589"/>
        <end position="610"/>
    </location>
</feature>
<name>A0ABQ6N0W5_9STRA</name>
<feature type="domain" description="TNFR-Cys" evidence="4">
    <location>
        <begin position="205"/>
        <end position="245"/>
    </location>
</feature>
<keyword evidence="3" id="KW-0812">Transmembrane</keyword>
<feature type="disulfide bond" evidence="1">
    <location>
        <begin position="206"/>
        <end position="221"/>
    </location>
</feature>
<dbReference type="SUPFAM" id="SSF57184">
    <property type="entry name" value="Growth factor receptor domain"/>
    <property type="match status" value="2"/>
</dbReference>
<dbReference type="SMART" id="SM00208">
    <property type="entry name" value="TNFR"/>
    <property type="match status" value="2"/>
</dbReference>
<dbReference type="Pfam" id="PF07699">
    <property type="entry name" value="Ephrin_rec_like"/>
    <property type="match status" value="2"/>
</dbReference>
<reference evidence="5 6" key="1">
    <citation type="journal article" date="2023" name="Commun. Biol.">
        <title>Genome analysis of Parmales, the sister group of diatoms, reveals the evolutionary specialization of diatoms from phago-mixotrophs to photoautotrophs.</title>
        <authorList>
            <person name="Ban H."/>
            <person name="Sato S."/>
            <person name="Yoshikawa S."/>
            <person name="Yamada K."/>
            <person name="Nakamura Y."/>
            <person name="Ichinomiya M."/>
            <person name="Sato N."/>
            <person name="Blanc-Mathieu R."/>
            <person name="Endo H."/>
            <person name="Kuwata A."/>
            <person name="Ogata H."/>
        </authorList>
    </citation>
    <scope>NUCLEOTIDE SEQUENCE [LARGE SCALE GENOMIC DNA]</scope>
</reference>
<proteinExistence type="predicted"/>
<keyword evidence="1" id="KW-1015">Disulfide bond</keyword>
<keyword evidence="3" id="KW-1133">Transmembrane helix</keyword>
<feature type="disulfide bond" evidence="1">
    <location>
        <begin position="224"/>
        <end position="237"/>
    </location>
</feature>
<dbReference type="InterPro" id="IPR011641">
    <property type="entry name" value="Tyr-kin_ephrin_A/B_rcpt-like"/>
</dbReference>
<keyword evidence="3" id="KW-0472">Membrane</keyword>
<dbReference type="SMART" id="SM01411">
    <property type="entry name" value="Ephrin_rec_like"/>
    <property type="match status" value="5"/>
</dbReference>
<protein>
    <recommendedName>
        <fullName evidence="4">TNFR-Cys domain-containing protein</fullName>
    </recommendedName>
</protein>
<evidence type="ECO:0000313" key="5">
    <source>
        <dbReference type="EMBL" id="GMI37664.1"/>
    </source>
</evidence>
<evidence type="ECO:0000256" key="2">
    <source>
        <dbReference type="SAM" id="Coils"/>
    </source>
</evidence>
<accession>A0ABQ6N0W5</accession>
<feature type="transmembrane region" description="Helical" evidence="3">
    <location>
        <begin position="630"/>
        <end position="650"/>
    </location>
</feature>
<dbReference type="Gene3D" id="2.10.50.10">
    <property type="entry name" value="Tumor Necrosis Factor Receptor, subunit A, domain 2"/>
    <property type="match status" value="4"/>
</dbReference>
<evidence type="ECO:0000313" key="6">
    <source>
        <dbReference type="Proteomes" id="UP001165060"/>
    </source>
</evidence>
<dbReference type="PANTHER" id="PTHR11319">
    <property type="entry name" value="G PROTEIN-COUPLED RECEPTOR-RELATED"/>
    <property type="match status" value="1"/>
</dbReference>
<dbReference type="PROSITE" id="PS50050">
    <property type="entry name" value="TNFR_NGFR_2"/>
    <property type="match status" value="1"/>
</dbReference>
<evidence type="ECO:0000256" key="3">
    <source>
        <dbReference type="SAM" id="Phobius"/>
    </source>
</evidence>
<dbReference type="InterPro" id="IPR009030">
    <property type="entry name" value="Growth_fac_rcpt_cys_sf"/>
</dbReference>
<keyword evidence="6" id="KW-1185">Reference proteome</keyword>
<feature type="repeat" description="TNFR-Cys" evidence="1">
    <location>
        <begin position="205"/>
        <end position="245"/>
    </location>
</feature>
<feature type="transmembrane region" description="Helical" evidence="3">
    <location>
        <begin position="679"/>
        <end position="701"/>
    </location>
</feature>
<dbReference type="EMBL" id="BRYB01004831">
    <property type="protein sequence ID" value="GMI37664.1"/>
    <property type="molecule type" value="Genomic_DNA"/>
</dbReference>
<feature type="transmembrane region" description="Helical" evidence="3">
    <location>
        <begin position="465"/>
        <end position="483"/>
    </location>
</feature>
<organism evidence="5 6">
    <name type="scientific">Tetraparma gracilis</name>
    <dbReference type="NCBI Taxonomy" id="2962635"/>
    <lineage>
        <taxon>Eukaryota</taxon>
        <taxon>Sar</taxon>
        <taxon>Stramenopiles</taxon>
        <taxon>Ochrophyta</taxon>
        <taxon>Bolidophyceae</taxon>
        <taxon>Parmales</taxon>
        <taxon>Triparmaceae</taxon>
        <taxon>Tetraparma</taxon>
    </lineage>
</organism>
<dbReference type="Proteomes" id="UP001165060">
    <property type="component" value="Unassembled WGS sequence"/>
</dbReference>
<keyword evidence="2" id="KW-0175">Coiled coil</keyword>
<evidence type="ECO:0000256" key="1">
    <source>
        <dbReference type="PROSITE-ProRule" id="PRU00206"/>
    </source>
</evidence>